<proteinExistence type="predicted"/>
<reference evidence="2 3" key="1">
    <citation type="submission" date="2024-02" db="EMBL/GenBank/DDBJ databases">
        <title>Chromosome-scale genome assembly of the rough periwinkle Littorina saxatilis.</title>
        <authorList>
            <person name="De Jode A."/>
            <person name="Faria R."/>
            <person name="Formenti G."/>
            <person name="Sims Y."/>
            <person name="Smith T.P."/>
            <person name="Tracey A."/>
            <person name="Wood J.M.D."/>
            <person name="Zagrodzka Z.B."/>
            <person name="Johannesson K."/>
            <person name="Butlin R.K."/>
            <person name="Leder E.H."/>
        </authorList>
    </citation>
    <scope>NUCLEOTIDE SEQUENCE [LARGE SCALE GENOMIC DNA]</scope>
    <source>
        <strain evidence="2">Snail1</strain>
        <tissue evidence="2">Muscle</tissue>
    </source>
</reference>
<feature type="compositionally biased region" description="Basic and acidic residues" evidence="1">
    <location>
        <begin position="133"/>
        <end position="144"/>
    </location>
</feature>
<dbReference type="GO" id="GO:0000460">
    <property type="term" value="P:maturation of 5.8S rRNA"/>
    <property type="evidence" value="ECO:0007669"/>
    <property type="project" value="TreeGrafter"/>
</dbReference>
<dbReference type="PANTHER" id="PTHR13582:SF0">
    <property type="entry name" value="M-PHASE PHOSPHOPROTEIN 6"/>
    <property type="match status" value="1"/>
</dbReference>
<evidence type="ECO:0000256" key="1">
    <source>
        <dbReference type="SAM" id="MobiDB-lite"/>
    </source>
</evidence>
<gene>
    <name evidence="2" type="ORF">V1264_000713</name>
</gene>
<protein>
    <recommendedName>
        <fullName evidence="4">M-phase phosphoprotein 6</fullName>
    </recommendedName>
</protein>
<keyword evidence="3" id="KW-1185">Reference proteome</keyword>
<evidence type="ECO:0000313" key="2">
    <source>
        <dbReference type="EMBL" id="KAK7114695.1"/>
    </source>
</evidence>
<name>A0AAN9GQ29_9CAEN</name>
<dbReference type="EMBL" id="JBAMIC010000001">
    <property type="protein sequence ID" value="KAK7114695.1"/>
    <property type="molecule type" value="Genomic_DNA"/>
</dbReference>
<organism evidence="2 3">
    <name type="scientific">Littorina saxatilis</name>
    <dbReference type="NCBI Taxonomy" id="31220"/>
    <lineage>
        <taxon>Eukaryota</taxon>
        <taxon>Metazoa</taxon>
        <taxon>Spiralia</taxon>
        <taxon>Lophotrochozoa</taxon>
        <taxon>Mollusca</taxon>
        <taxon>Gastropoda</taxon>
        <taxon>Caenogastropoda</taxon>
        <taxon>Littorinimorpha</taxon>
        <taxon>Littorinoidea</taxon>
        <taxon>Littorinidae</taxon>
        <taxon>Littorina</taxon>
    </lineage>
</organism>
<dbReference type="Proteomes" id="UP001374579">
    <property type="component" value="Unassembled WGS sequence"/>
</dbReference>
<comment type="caution">
    <text evidence="2">The sequence shown here is derived from an EMBL/GenBank/DDBJ whole genome shotgun (WGS) entry which is preliminary data.</text>
</comment>
<evidence type="ECO:0000313" key="3">
    <source>
        <dbReference type="Proteomes" id="UP001374579"/>
    </source>
</evidence>
<sequence>MEENPAKLSKNVLMMKFMQRSVLRMEVEQNEEEKQRVIDDEHWVLDLPQLTQREEKFVVQPSYITCENLQYGRMSFKGFNPEVEKLMKIHNTEAELQQAEEREKEIGVSESEMTNRYSTLVGIISKKFSTKRKMGEEPGEKVDKEEEEDDDQLITTTTTPPKSKKGKRKFMKPDDS</sequence>
<dbReference type="Pfam" id="PF10175">
    <property type="entry name" value="MPP6"/>
    <property type="match status" value="1"/>
</dbReference>
<feature type="region of interest" description="Disordered" evidence="1">
    <location>
        <begin position="129"/>
        <end position="176"/>
    </location>
</feature>
<dbReference type="InterPro" id="IPR019324">
    <property type="entry name" value="MPP6"/>
</dbReference>
<accession>A0AAN9GQ29</accession>
<evidence type="ECO:0008006" key="4">
    <source>
        <dbReference type="Google" id="ProtNLM"/>
    </source>
</evidence>
<dbReference type="AlphaFoldDB" id="A0AAN9GQ29"/>
<dbReference type="PANTHER" id="PTHR13582">
    <property type="entry name" value="M-PHASE PHOSPHOPROTEIN 6"/>
    <property type="match status" value="1"/>
</dbReference>